<gene>
    <name evidence="1" type="ORF">CITCOLO1_LOCUS13181</name>
</gene>
<reference evidence="1 2" key="1">
    <citation type="submission" date="2024-03" db="EMBL/GenBank/DDBJ databases">
        <authorList>
            <person name="Gkanogiannis A."/>
            <person name="Becerra Lopez-Lavalle L."/>
        </authorList>
    </citation>
    <scope>NUCLEOTIDE SEQUENCE [LARGE SCALE GENOMIC DNA]</scope>
</reference>
<proteinExistence type="predicted"/>
<organism evidence="1 2">
    <name type="scientific">Citrullus colocynthis</name>
    <name type="common">colocynth</name>
    <dbReference type="NCBI Taxonomy" id="252529"/>
    <lineage>
        <taxon>Eukaryota</taxon>
        <taxon>Viridiplantae</taxon>
        <taxon>Streptophyta</taxon>
        <taxon>Embryophyta</taxon>
        <taxon>Tracheophyta</taxon>
        <taxon>Spermatophyta</taxon>
        <taxon>Magnoliopsida</taxon>
        <taxon>eudicotyledons</taxon>
        <taxon>Gunneridae</taxon>
        <taxon>Pentapetalae</taxon>
        <taxon>rosids</taxon>
        <taxon>fabids</taxon>
        <taxon>Cucurbitales</taxon>
        <taxon>Cucurbitaceae</taxon>
        <taxon>Benincaseae</taxon>
        <taxon>Citrullus</taxon>
    </lineage>
</organism>
<name>A0ABP0YNK6_9ROSI</name>
<dbReference type="EMBL" id="OZ021738">
    <property type="protein sequence ID" value="CAK9321116.1"/>
    <property type="molecule type" value="Genomic_DNA"/>
</dbReference>
<evidence type="ECO:0000313" key="2">
    <source>
        <dbReference type="Proteomes" id="UP001642487"/>
    </source>
</evidence>
<evidence type="ECO:0000313" key="1">
    <source>
        <dbReference type="EMBL" id="CAK9321116.1"/>
    </source>
</evidence>
<keyword evidence="2" id="KW-1185">Reference proteome</keyword>
<dbReference type="Proteomes" id="UP001642487">
    <property type="component" value="Chromosome 4"/>
</dbReference>
<protein>
    <submittedName>
        <fullName evidence="1">Uncharacterized protein</fullName>
    </submittedName>
</protein>
<sequence>MADFKLHKTCSYYYCVLRISSPLKIEQESICFFRSSFHAVSFLPLNIQGKNFNFSEYMKSNGSSLPHSSAVHSQDGEIMVFTTQCISSVTISAIKNTHISRFPGLAKSSFFFNALASRNSRESRFFKLVIICNEIWTVYFMTPKTQLNIVILSCSLPYG</sequence>
<accession>A0ABP0YNK6</accession>